<dbReference type="Pfam" id="PF01554">
    <property type="entry name" value="MatE"/>
    <property type="match status" value="2"/>
</dbReference>
<dbReference type="AlphaFoldDB" id="A0A388TME4"/>
<dbReference type="PANTHER" id="PTHR43298:SF2">
    <property type="entry name" value="FMN_FAD EXPORTER YEEO-RELATED"/>
    <property type="match status" value="1"/>
</dbReference>
<dbReference type="GO" id="GO:0015297">
    <property type="term" value="F:antiporter activity"/>
    <property type="evidence" value="ECO:0007669"/>
    <property type="project" value="UniProtKB-KW"/>
</dbReference>
<evidence type="ECO:0000256" key="5">
    <source>
        <dbReference type="ARBA" id="ARBA00022448"/>
    </source>
</evidence>
<dbReference type="CDD" id="cd13144">
    <property type="entry name" value="MATE_like_4"/>
    <property type="match status" value="1"/>
</dbReference>
<name>A0A388TME4_9BACT</name>
<keyword evidence="6" id="KW-0050">Antiport</keyword>
<dbReference type="InterPro" id="IPR048279">
    <property type="entry name" value="MdtK-like"/>
</dbReference>
<evidence type="ECO:0000256" key="13">
    <source>
        <dbReference type="SAM" id="Phobius"/>
    </source>
</evidence>
<feature type="transmembrane region" description="Helical" evidence="13">
    <location>
        <begin position="393"/>
        <end position="413"/>
    </location>
</feature>
<organism evidence="14 15">
    <name type="scientific">Candidatus Termititenax dinenymphae</name>
    <dbReference type="NCBI Taxonomy" id="2218523"/>
    <lineage>
        <taxon>Bacteria</taxon>
        <taxon>Bacillati</taxon>
        <taxon>Candidatus Margulisiibacteriota</taxon>
        <taxon>Candidatus Termititenacia</taxon>
        <taxon>Candidatus Termititenacales</taxon>
        <taxon>Candidatus Termititenacaceae</taxon>
        <taxon>Candidatus Termititenax</taxon>
    </lineage>
</organism>
<evidence type="ECO:0000313" key="15">
    <source>
        <dbReference type="Proteomes" id="UP000282196"/>
    </source>
</evidence>
<comment type="similarity">
    <text evidence="3">Belongs to the multi antimicrobial extrusion (MATE) (TC 2.A.66.1) family.</text>
</comment>
<accession>A0A388TME4</accession>
<evidence type="ECO:0000256" key="12">
    <source>
        <dbReference type="ARBA" id="ARBA00031636"/>
    </source>
</evidence>
<sequence>MEAAAENKMGTMPISKLLLSMAIPMMIAMLFQALYNIVDSIFVARLGEEALAAVTLAFPLQMIMLHIGVGTGVGVNALLSRSLGERNFSRVNKTAMNGLFLAGISALVFMAIGFLGVNAYFGSQTSNPQILKYGNDYLFWVCVFAPTLFGQVMFERLLMSTGKTQYQMVSQIAGALTNIVLDPIMIFGLFGFPRLEVVGAAVATVIGEGVAMSVALYFNLAKNHEIDFSFKGFRPDWQIIRRIYRVGVPSILMASLGSVMVYGLNRILIGFTATAVAVLGVYFRLQSFIFMPVFGLNNAMVPIVAFNFGARNKVRIIHTVELSLIYALGIMLLGMLAFHIFPDKLLGLFNAGAEMLRIGVPALQVISLHFIFAAVCIVMISVFQALGRGIESLILAFARQILVLLPAAWLLSLTGDVRMIWWSFPIAEGVAVLFALGFFRRAYVRKIKPLSCS</sequence>
<dbReference type="GO" id="GO:0005886">
    <property type="term" value="C:plasma membrane"/>
    <property type="evidence" value="ECO:0007669"/>
    <property type="project" value="UniProtKB-SubCell"/>
</dbReference>
<evidence type="ECO:0000256" key="1">
    <source>
        <dbReference type="ARBA" id="ARBA00003408"/>
    </source>
</evidence>
<dbReference type="GO" id="GO:0042910">
    <property type="term" value="F:xenobiotic transmembrane transporter activity"/>
    <property type="evidence" value="ECO:0007669"/>
    <property type="project" value="InterPro"/>
</dbReference>
<dbReference type="EMBL" id="BGZP01000002">
    <property type="protein sequence ID" value="GBR77485.1"/>
    <property type="molecule type" value="Genomic_DNA"/>
</dbReference>
<keyword evidence="11 13" id="KW-0472">Membrane</keyword>
<evidence type="ECO:0000256" key="2">
    <source>
        <dbReference type="ARBA" id="ARBA00004651"/>
    </source>
</evidence>
<feature type="transmembrane region" description="Helical" evidence="13">
    <location>
        <begin position="419"/>
        <end position="439"/>
    </location>
</feature>
<feature type="transmembrane region" description="Helical" evidence="13">
    <location>
        <begin position="198"/>
        <end position="220"/>
    </location>
</feature>
<dbReference type="GO" id="GO:0006811">
    <property type="term" value="P:monoatomic ion transport"/>
    <property type="evidence" value="ECO:0007669"/>
    <property type="project" value="UniProtKB-KW"/>
</dbReference>
<evidence type="ECO:0000256" key="7">
    <source>
        <dbReference type="ARBA" id="ARBA00022475"/>
    </source>
</evidence>
<reference evidence="14 15" key="1">
    <citation type="journal article" date="2019" name="ISME J.">
        <title>Genome analyses of uncultured TG2/ZB3 bacteria in 'Margulisbacteria' specifically attached to ectosymbiotic spirochetes of protists in the termite gut.</title>
        <authorList>
            <person name="Utami Y.D."/>
            <person name="Kuwahara H."/>
            <person name="Igai K."/>
            <person name="Murakami T."/>
            <person name="Sugaya K."/>
            <person name="Morikawa T."/>
            <person name="Nagura Y."/>
            <person name="Yuki M."/>
            <person name="Deevong P."/>
            <person name="Inoue T."/>
            <person name="Kihara K."/>
            <person name="Lo N."/>
            <person name="Yamada A."/>
            <person name="Ohkuma M."/>
            <person name="Hongoh Y."/>
        </authorList>
    </citation>
    <scope>NUCLEOTIDE SEQUENCE [LARGE SCALE GENOMIC DNA]</scope>
    <source>
        <strain evidence="14">RsDinE6-01</strain>
    </source>
</reference>
<feature type="transmembrane region" description="Helical" evidence="13">
    <location>
        <begin position="251"/>
        <end position="283"/>
    </location>
</feature>
<feature type="transmembrane region" description="Helical" evidence="13">
    <location>
        <begin position="362"/>
        <end position="386"/>
    </location>
</feature>
<feature type="transmembrane region" description="Helical" evidence="13">
    <location>
        <begin position="50"/>
        <end position="79"/>
    </location>
</feature>
<dbReference type="InterPro" id="IPR050222">
    <property type="entry name" value="MATE_MdtK"/>
</dbReference>
<gene>
    <name evidence="14" type="ORF">RDn1_144</name>
</gene>
<feature type="transmembrane region" description="Helical" evidence="13">
    <location>
        <begin position="99"/>
        <end position="117"/>
    </location>
</feature>
<comment type="subcellular location">
    <subcellularLocation>
        <location evidence="2">Cell membrane</location>
        <topology evidence="2">Multi-pass membrane protein</topology>
    </subcellularLocation>
</comment>
<comment type="function">
    <text evidence="1">Multidrug efflux pump.</text>
</comment>
<evidence type="ECO:0000256" key="8">
    <source>
        <dbReference type="ARBA" id="ARBA00022692"/>
    </source>
</evidence>
<evidence type="ECO:0000256" key="4">
    <source>
        <dbReference type="ARBA" id="ARBA00020268"/>
    </source>
</evidence>
<keyword evidence="8 13" id="KW-0812">Transmembrane</keyword>
<keyword evidence="7" id="KW-1003">Cell membrane</keyword>
<evidence type="ECO:0000256" key="3">
    <source>
        <dbReference type="ARBA" id="ARBA00010199"/>
    </source>
</evidence>
<evidence type="ECO:0000256" key="9">
    <source>
        <dbReference type="ARBA" id="ARBA00022989"/>
    </source>
</evidence>
<feature type="transmembrane region" description="Helical" evidence="13">
    <location>
        <begin position="17"/>
        <end position="38"/>
    </location>
</feature>
<feature type="transmembrane region" description="Helical" evidence="13">
    <location>
        <begin position="137"/>
        <end position="154"/>
    </location>
</feature>
<feature type="transmembrane region" description="Helical" evidence="13">
    <location>
        <begin position="175"/>
        <end position="192"/>
    </location>
</feature>
<feature type="transmembrane region" description="Helical" evidence="13">
    <location>
        <begin position="322"/>
        <end position="342"/>
    </location>
</feature>
<keyword evidence="10" id="KW-0406">Ion transport</keyword>
<dbReference type="NCBIfam" id="TIGR00797">
    <property type="entry name" value="matE"/>
    <property type="match status" value="1"/>
</dbReference>
<feature type="transmembrane region" description="Helical" evidence="13">
    <location>
        <begin position="289"/>
        <end position="310"/>
    </location>
</feature>
<proteinExistence type="inferred from homology"/>
<comment type="caution">
    <text evidence="14">The sequence shown here is derived from an EMBL/GenBank/DDBJ whole genome shotgun (WGS) entry which is preliminary data.</text>
</comment>
<dbReference type="PIRSF" id="PIRSF006603">
    <property type="entry name" value="DinF"/>
    <property type="match status" value="1"/>
</dbReference>
<keyword evidence="5" id="KW-0813">Transport</keyword>
<keyword evidence="15" id="KW-1185">Reference proteome</keyword>
<keyword evidence="9 13" id="KW-1133">Transmembrane helix</keyword>
<protein>
    <recommendedName>
        <fullName evidence="4">Probable multidrug resistance protein NorM</fullName>
    </recommendedName>
    <alternativeName>
        <fullName evidence="12">Multidrug-efflux transporter</fullName>
    </alternativeName>
</protein>
<evidence type="ECO:0000256" key="10">
    <source>
        <dbReference type="ARBA" id="ARBA00023065"/>
    </source>
</evidence>
<dbReference type="Proteomes" id="UP000282196">
    <property type="component" value="Unassembled WGS sequence"/>
</dbReference>
<evidence type="ECO:0000256" key="11">
    <source>
        <dbReference type="ARBA" id="ARBA00023136"/>
    </source>
</evidence>
<dbReference type="PANTHER" id="PTHR43298">
    <property type="entry name" value="MULTIDRUG RESISTANCE PROTEIN NORM-RELATED"/>
    <property type="match status" value="1"/>
</dbReference>
<dbReference type="InterPro" id="IPR002528">
    <property type="entry name" value="MATE_fam"/>
</dbReference>
<evidence type="ECO:0000313" key="14">
    <source>
        <dbReference type="EMBL" id="GBR77485.1"/>
    </source>
</evidence>
<evidence type="ECO:0000256" key="6">
    <source>
        <dbReference type="ARBA" id="ARBA00022449"/>
    </source>
</evidence>